<dbReference type="InterPro" id="IPR012334">
    <property type="entry name" value="Pectin_lyas_fold"/>
</dbReference>
<accession>A0A2D0N5I3</accession>
<organism evidence="2 3">
    <name type="scientific">Flavilitoribacter nigricans (strain ATCC 23147 / DSM 23189 / NBRC 102662 / NCIMB 1420 / SS-2)</name>
    <name type="common">Lewinella nigricans</name>
    <dbReference type="NCBI Taxonomy" id="1122177"/>
    <lineage>
        <taxon>Bacteria</taxon>
        <taxon>Pseudomonadati</taxon>
        <taxon>Bacteroidota</taxon>
        <taxon>Saprospiria</taxon>
        <taxon>Saprospirales</taxon>
        <taxon>Lewinellaceae</taxon>
        <taxon>Flavilitoribacter</taxon>
    </lineage>
</organism>
<proteinExistence type="predicted"/>
<name>A0A2D0N5I3_FLAN2</name>
<dbReference type="EMBL" id="PDUD01000029">
    <property type="protein sequence ID" value="PHN03771.1"/>
    <property type="molecule type" value="Genomic_DNA"/>
</dbReference>
<keyword evidence="3" id="KW-1185">Reference proteome</keyword>
<protein>
    <recommendedName>
        <fullName evidence="4">Right handed beta helix domain-containing protein</fullName>
    </recommendedName>
</protein>
<dbReference type="SUPFAM" id="SSF51126">
    <property type="entry name" value="Pectin lyase-like"/>
    <property type="match status" value="1"/>
</dbReference>
<keyword evidence="1" id="KW-1133">Transmembrane helix</keyword>
<dbReference type="AlphaFoldDB" id="A0A2D0N5I3"/>
<evidence type="ECO:0000313" key="3">
    <source>
        <dbReference type="Proteomes" id="UP000223913"/>
    </source>
</evidence>
<dbReference type="Proteomes" id="UP000223913">
    <property type="component" value="Unassembled WGS sequence"/>
</dbReference>
<comment type="caution">
    <text evidence="2">The sequence shown here is derived from an EMBL/GenBank/DDBJ whole genome shotgun (WGS) entry which is preliminary data.</text>
</comment>
<gene>
    <name evidence="2" type="ORF">CRP01_24800</name>
</gene>
<dbReference type="InterPro" id="IPR011050">
    <property type="entry name" value="Pectin_lyase_fold/virulence"/>
</dbReference>
<keyword evidence="1" id="KW-0812">Transmembrane</keyword>
<evidence type="ECO:0000256" key="1">
    <source>
        <dbReference type="SAM" id="Phobius"/>
    </source>
</evidence>
<evidence type="ECO:0008006" key="4">
    <source>
        <dbReference type="Google" id="ProtNLM"/>
    </source>
</evidence>
<evidence type="ECO:0000313" key="2">
    <source>
        <dbReference type="EMBL" id="PHN03771.1"/>
    </source>
</evidence>
<sequence length="355" mass="38972">MIWPLNSGRFPQWLEPRRPVPLLVVGAVLVVLYGFWKFTPRYSPELFSLFSRSGKIIYVKSGSPAGGTGKSWDKAFDDLQPALRSAKKGDQIWVATGTYKPTYDGNRDLSFVLVEAVSLFGGFLGSETRKEERDPEKHRTVLSGEIGTADSLDDSHTVVLAERLSALTVVDGFVIRGGRADGVAPGVTKSTCGGAWFNHNASPTIRNCRFEANNARLGGAMYNFAGKNGTASPRISNCRFADNQADLDGGCLYNNGDEGICRPQLEHCIFENNIATYGAGIMNRARYGLTMVQVLACEFYKNKALVKGSVIYNHRDKTGVCNAKVEDCIFKGNYTTVGREIDGNFQRDPADPRNR</sequence>
<dbReference type="Gene3D" id="2.160.20.10">
    <property type="entry name" value="Single-stranded right-handed beta-helix, Pectin lyase-like"/>
    <property type="match status" value="1"/>
</dbReference>
<keyword evidence="1" id="KW-0472">Membrane</keyword>
<feature type="transmembrane region" description="Helical" evidence="1">
    <location>
        <begin position="20"/>
        <end position="36"/>
    </location>
</feature>
<reference evidence="2 3" key="1">
    <citation type="submission" date="2017-10" db="EMBL/GenBank/DDBJ databases">
        <title>The draft genome sequence of Lewinella nigricans NBRC 102662.</title>
        <authorList>
            <person name="Wang K."/>
        </authorList>
    </citation>
    <scope>NUCLEOTIDE SEQUENCE [LARGE SCALE GENOMIC DNA]</scope>
    <source>
        <strain evidence="2 3">NBRC 102662</strain>
    </source>
</reference>